<dbReference type="Pfam" id="PF12796">
    <property type="entry name" value="Ank_2"/>
    <property type="match status" value="1"/>
</dbReference>
<reference evidence="1 2" key="1">
    <citation type="journal article" date="2006" name="Science">
        <title>Phytophthora genome sequences uncover evolutionary origins and mechanisms of pathogenesis.</title>
        <authorList>
            <person name="Tyler B.M."/>
            <person name="Tripathy S."/>
            <person name="Zhang X."/>
            <person name="Dehal P."/>
            <person name="Jiang R.H."/>
            <person name="Aerts A."/>
            <person name="Arredondo F.D."/>
            <person name="Baxter L."/>
            <person name="Bensasson D."/>
            <person name="Beynon J.L."/>
            <person name="Chapman J."/>
            <person name="Damasceno C.M."/>
            <person name="Dorrance A.E."/>
            <person name="Dou D."/>
            <person name="Dickerman A.W."/>
            <person name="Dubchak I.L."/>
            <person name="Garbelotto M."/>
            <person name="Gijzen M."/>
            <person name="Gordon S.G."/>
            <person name="Govers F."/>
            <person name="Grunwald N.J."/>
            <person name="Huang W."/>
            <person name="Ivors K.L."/>
            <person name="Jones R.W."/>
            <person name="Kamoun S."/>
            <person name="Krampis K."/>
            <person name="Lamour K.H."/>
            <person name="Lee M.K."/>
            <person name="McDonald W.H."/>
            <person name="Medina M."/>
            <person name="Meijer H.J."/>
            <person name="Nordberg E.K."/>
            <person name="Maclean D.J."/>
            <person name="Ospina-Giraldo M.D."/>
            <person name="Morris P.F."/>
            <person name="Phuntumart V."/>
            <person name="Putnam N.H."/>
            <person name="Rash S."/>
            <person name="Rose J.K."/>
            <person name="Sakihama Y."/>
            <person name="Salamov A.A."/>
            <person name="Savidor A."/>
            <person name="Scheuring C.F."/>
            <person name="Smith B.M."/>
            <person name="Sobral B.W."/>
            <person name="Terry A."/>
            <person name="Torto-Alalibo T.A."/>
            <person name="Win J."/>
            <person name="Xu Z."/>
            <person name="Zhang H."/>
            <person name="Grigoriev I.V."/>
            <person name="Rokhsar D.S."/>
            <person name="Boore J.L."/>
        </authorList>
    </citation>
    <scope>NUCLEOTIDE SEQUENCE [LARGE SCALE GENOMIC DNA]</scope>
    <source>
        <strain evidence="1 2">P6497</strain>
    </source>
</reference>
<dbReference type="EMBL" id="JH159153">
    <property type="protein sequence ID" value="EGZ19424.1"/>
    <property type="molecule type" value="Genomic_DNA"/>
</dbReference>
<dbReference type="AlphaFoldDB" id="G4Z4B8"/>
<keyword evidence="2" id="KW-1185">Reference proteome</keyword>
<dbReference type="GeneID" id="20663310"/>
<dbReference type="InParanoid" id="G4Z4B8"/>
<organism evidence="1 2">
    <name type="scientific">Phytophthora sojae (strain P6497)</name>
    <name type="common">Soybean stem and root rot agent</name>
    <name type="synonym">Phytophthora megasperma f. sp. glycines</name>
    <dbReference type="NCBI Taxonomy" id="1094619"/>
    <lineage>
        <taxon>Eukaryota</taxon>
        <taxon>Sar</taxon>
        <taxon>Stramenopiles</taxon>
        <taxon>Oomycota</taxon>
        <taxon>Peronosporomycetes</taxon>
        <taxon>Peronosporales</taxon>
        <taxon>Peronosporaceae</taxon>
        <taxon>Phytophthora</taxon>
    </lineage>
</organism>
<gene>
    <name evidence="1" type="ORF">PHYSODRAFT_558163</name>
</gene>
<evidence type="ECO:0000313" key="1">
    <source>
        <dbReference type="EMBL" id="EGZ19424.1"/>
    </source>
</evidence>
<sequence>MSVARACELSRVGSLELLDLVWTRSRRGFKSTIASLLNSNQEYYRWEFSQALVQAVRRADLAMIHWLLAHFSRCPVSGEVVREAAKGGHLWTLQLLEADRSHGGIEWCEKSLPEAARVDRWDIVKWLQAHLTIDLNWSDNYELLDIAGRSTKRLCVRERYPRCTSAAMDIAAANGHLDVVKWLHAYRSEGCTAAAMDKAAGGHLKVVQWLHSHRSEGCTAEAMNLAAANGHLGVVKWLLEHRDEWSSAVMDTAAANGHLEVVMWLHANRSEGCTTKAMDEATANGHLDVVRWLHSNRYEEGCTINAMTGAATAGNIEVLDWLYDKAIAVCTQETMDVAACQGHLNVLEWLRNRYTVRCTPDALNTAAINGHLKVVRWLLANRYEGCAARAIRLAASGRDLSVVQCLAPHCSQAELMRAMHNAIASGRFETMVYLHAQRNDEASDEEKRELRNDEEIQEIWRDADRFSYLGLSYPREIRAWLEANYQIAT</sequence>
<dbReference type="SUPFAM" id="SSF48403">
    <property type="entry name" value="Ankyrin repeat"/>
    <property type="match status" value="1"/>
</dbReference>
<dbReference type="RefSeq" id="XP_009522141.1">
    <property type="nucleotide sequence ID" value="XM_009523846.1"/>
</dbReference>
<dbReference type="KEGG" id="psoj:PHYSODRAFT_558163"/>
<name>G4Z4B8_PHYSP</name>
<dbReference type="Gene3D" id="1.25.40.20">
    <property type="entry name" value="Ankyrin repeat-containing domain"/>
    <property type="match status" value="3"/>
</dbReference>
<protein>
    <submittedName>
        <fullName evidence="1">Uncharacterized protein</fullName>
    </submittedName>
</protein>
<dbReference type="InterPro" id="IPR036770">
    <property type="entry name" value="Ankyrin_rpt-contain_sf"/>
</dbReference>
<dbReference type="InterPro" id="IPR002110">
    <property type="entry name" value="Ankyrin_rpt"/>
</dbReference>
<evidence type="ECO:0000313" key="2">
    <source>
        <dbReference type="Proteomes" id="UP000002640"/>
    </source>
</evidence>
<dbReference type="PANTHER" id="PTHR46586:SF3">
    <property type="entry name" value="ANKYRIN REPEAT-CONTAINING PROTEIN"/>
    <property type="match status" value="1"/>
</dbReference>
<accession>G4Z4B8</accession>
<proteinExistence type="predicted"/>
<dbReference type="SMR" id="G4Z4B8"/>
<dbReference type="PANTHER" id="PTHR46586">
    <property type="entry name" value="ANKYRIN REPEAT-CONTAINING PROTEIN"/>
    <property type="match status" value="1"/>
</dbReference>
<dbReference type="InterPro" id="IPR052050">
    <property type="entry name" value="SecEffector_AnkRepeat"/>
</dbReference>
<dbReference type="Proteomes" id="UP000002640">
    <property type="component" value="Unassembled WGS sequence"/>
</dbReference>